<organism evidence="3 5">
    <name type="scientific">Legionella moravica</name>
    <dbReference type="NCBI Taxonomy" id="39962"/>
    <lineage>
        <taxon>Bacteria</taxon>
        <taxon>Pseudomonadati</taxon>
        <taxon>Pseudomonadota</taxon>
        <taxon>Gammaproteobacteria</taxon>
        <taxon>Legionellales</taxon>
        <taxon>Legionellaceae</taxon>
        <taxon>Legionella</taxon>
    </lineage>
</organism>
<keyword evidence="3" id="KW-0489">Methyltransferase</keyword>
<evidence type="ECO:0000313" key="2">
    <source>
        <dbReference type="EMBL" id="KTD35681.1"/>
    </source>
</evidence>
<evidence type="ECO:0000313" key="5">
    <source>
        <dbReference type="Proteomes" id="UP000254040"/>
    </source>
</evidence>
<dbReference type="Pfam" id="PF13649">
    <property type="entry name" value="Methyltransf_25"/>
    <property type="match status" value="1"/>
</dbReference>
<dbReference type="InterPro" id="IPR029063">
    <property type="entry name" value="SAM-dependent_MTases_sf"/>
</dbReference>
<keyword evidence="3" id="KW-0808">Transferase</keyword>
<dbReference type="Gene3D" id="3.40.50.150">
    <property type="entry name" value="Vaccinia Virus protein VP39"/>
    <property type="match status" value="1"/>
</dbReference>
<dbReference type="Proteomes" id="UP000254040">
    <property type="component" value="Unassembled WGS sequence"/>
</dbReference>
<evidence type="ECO:0000259" key="1">
    <source>
        <dbReference type="Pfam" id="PF13649"/>
    </source>
</evidence>
<feature type="domain" description="Methyltransferase" evidence="1">
    <location>
        <begin position="43"/>
        <end position="137"/>
    </location>
</feature>
<reference evidence="2 4" key="1">
    <citation type="submission" date="2015-11" db="EMBL/GenBank/DDBJ databases">
        <title>Genomic analysis of 38 Legionella species identifies large and diverse effector repertoires.</title>
        <authorList>
            <person name="Burstein D."/>
            <person name="Amaro F."/>
            <person name="Zusman T."/>
            <person name="Lifshitz Z."/>
            <person name="Cohen O."/>
            <person name="Gilbert J.A."/>
            <person name="Pupko T."/>
            <person name="Shuman H.A."/>
            <person name="Segal G."/>
        </authorList>
    </citation>
    <scope>NUCLEOTIDE SEQUENCE [LARGE SCALE GENOMIC DNA]</scope>
    <source>
        <strain evidence="2 4">ATCC 43877</strain>
    </source>
</reference>
<sequence length="252" mass="28760">MGKNLDSYLNLCTQFYDLIRPQPPEDAYAFYRSYVANAGGVALEPMCGSGRFLLPLLKEQFEISGFDASEHMLAALYAKAQLQHLKPDVWQGFAEDLSRTQRYNLIFIPSGSFGHLIHLDTIKKSLKLFYDHLNPEGILLFEAETSKIVPEQLGVWRGVACDKPDGNLILVNRLTTFENNVCYSIDKYELVEKGQIIQTEIERFNVRIYDDPAILMNLLKEAGFKEINMIKAFNRSAEPDKNDSCIVYECKK</sequence>
<dbReference type="EMBL" id="UGOG01000001">
    <property type="protein sequence ID" value="STX62812.1"/>
    <property type="molecule type" value="Genomic_DNA"/>
</dbReference>
<dbReference type="GO" id="GO:0008168">
    <property type="term" value="F:methyltransferase activity"/>
    <property type="evidence" value="ECO:0007669"/>
    <property type="project" value="UniProtKB-KW"/>
</dbReference>
<dbReference type="InterPro" id="IPR041698">
    <property type="entry name" value="Methyltransf_25"/>
</dbReference>
<gene>
    <name evidence="2" type="ORF">Lmor_1128</name>
    <name evidence="3" type="ORF">NCTC12239_01751</name>
</gene>
<evidence type="ECO:0000313" key="4">
    <source>
        <dbReference type="Proteomes" id="UP000054985"/>
    </source>
</evidence>
<dbReference type="EMBL" id="LNYN01000014">
    <property type="protein sequence ID" value="KTD35681.1"/>
    <property type="molecule type" value="Genomic_DNA"/>
</dbReference>
<dbReference type="STRING" id="39962.Lmor_1128"/>
<reference evidence="3 5" key="2">
    <citation type="submission" date="2018-06" db="EMBL/GenBank/DDBJ databases">
        <authorList>
            <consortium name="Pathogen Informatics"/>
            <person name="Doyle S."/>
        </authorList>
    </citation>
    <scope>NUCLEOTIDE SEQUENCE [LARGE SCALE GENOMIC DNA]</scope>
    <source>
        <strain evidence="3 5">NCTC12239</strain>
    </source>
</reference>
<dbReference type="EC" id="2.1.1.156" evidence="3"/>
<protein>
    <submittedName>
        <fullName evidence="3">Methyltransferase, ubiE/COQ5 family</fullName>
        <ecNumber evidence="3">2.1.1.156</ecNumber>
    </submittedName>
</protein>
<keyword evidence="4" id="KW-1185">Reference proteome</keyword>
<dbReference type="AlphaFoldDB" id="A0A378JZA4"/>
<accession>A0A378JZA4</accession>
<dbReference type="Proteomes" id="UP000054985">
    <property type="component" value="Unassembled WGS sequence"/>
</dbReference>
<dbReference type="Gene3D" id="2.20.25.110">
    <property type="entry name" value="S-adenosyl-L-methionine-dependent methyltransferases"/>
    <property type="match status" value="1"/>
</dbReference>
<name>A0A378JZA4_9GAMM</name>
<dbReference type="GO" id="GO:0032259">
    <property type="term" value="P:methylation"/>
    <property type="evidence" value="ECO:0007669"/>
    <property type="project" value="UniProtKB-KW"/>
</dbReference>
<dbReference type="SUPFAM" id="SSF53335">
    <property type="entry name" value="S-adenosyl-L-methionine-dependent methyltransferases"/>
    <property type="match status" value="1"/>
</dbReference>
<dbReference type="RefSeq" id="WP_028384603.1">
    <property type="nucleotide sequence ID" value="NZ_CAAAJG010000014.1"/>
</dbReference>
<dbReference type="CDD" id="cd02440">
    <property type="entry name" value="AdoMet_MTases"/>
    <property type="match status" value="1"/>
</dbReference>
<proteinExistence type="predicted"/>
<evidence type="ECO:0000313" key="3">
    <source>
        <dbReference type="EMBL" id="STX62812.1"/>
    </source>
</evidence>